<comment type="caution">
    <text evidence="3">The sequence shown here is derived from an EMBL/GenBank/DDBJ whole genome shotgun (WGS) entry which is preliminary data.</text>
</comment>
<dbReference type="EMBL" id="AUZZ01007269">
    <property type="protein sequence ID" value="EQD42995.1"/>
    <property type="molecule type" value="Genomic_DNA"/>
</dbReference>
<dbReference type="EC" id="3.4.-.-" evidence="3"/>
<dbReference type="Pfam" id="PF02113">
    <property type="entry name" value="Peptidase_S13"/>
    <property type="match status" value="1"/>
</dbReference>
<dbReference type="Gene3D" id="3.40.710.10">
    <property type="entry name" value="DD-peptidase/beta-lactamase superfamily"/>
    <property type="match status" value="1"/>
</dbReference>
<reference evidence="3" key="2">
    <citation type="journal article" date="2014" name="ISME J.">
        <title>Microbial stratification in low pH oxic and suboxic macroscopic growths along an acid mine drainage.</title>
        <authorList>
            <person name="Mendez-Garcia C."/>
            <person name="Mesa V."/>
            <person name="Sprenger R.R."/>
            <person name="Richter M."/>
            <person name="Diez M.S."/>
            <person name="Solano J."/>
            <person name="Bargiela R."/>
            <person name="Golyshina O.V."/>
            <person name="Manteca A."/>
            <person name="Ramos J.L."/>
            <person name="Gallego J.R."/>
            <person name="Llorente I."/>
            <person name="Martins Dos Santos V.A."/>
            <person name="Jensen O.N."/>
            <person name="Pelaez A.I."/>
            <person name="Sanchez J."/>
            <person name="Ferrer M."/>
        </authorList>
    </citation>
    <scope>NUCLEOTIDE SEQUENCE</scope>
</reference>
<keyword evidence="3" id="KW-0645">Protease</keyword>
<evidence type="ECO:0000313" key="3">
    <source>
        <dbReference type="EMBL" id="EQD42995.1"/>
    </source>
</evidence>
<protein>
    <submittedName>
        <fullName evidence="3">D-Ala-D-Ala carboxypeptidase</fullName>
        <ecNumber evidence="3">3.4.-.-</ecNumber>
    </submittedName>
</protein>
<keyword evidence="2 3" id="KW-0378">Hydrolase</keyword>
<feature type="non-terminal residue" evidence="3">
    <location>
        <position position="151"/>
    </location>
</feature>
<comment type="similarity">
    <text evidence="1">Belongs to the peptidase S13 family.</text>
</comment>
<dbReference type="InterPro" id="IPR012338">
    <property type="entry name" value="Beta-lactam/transpept-like"/>
</dbReference>
<dbReference type="PANTHER" id="PTHR30023">
    <property type="entry name" value="D-ALANYL-D-ALANINE CARBOXYPEPTIDASE"/>
    <property type="match status" value="1"/>
</dbReference>
<feature type="non-terminal residue" evidence="3">
    <location>
        <position position="1"/>
    </location>
</feature>
<evidence type="ECO:0000256" key="2">
    <source>
        <dbReference type="ARBA" id="ARBA00022801"/>
    </source>
</evidence>
<accession>T1ALQ3</accession>
<dbReference type="AlphaFoldDB" id="T1ALQ3"/>
<dbReference type="InterPro" id="IPR000667">
    <property type="entry name" value="Peptidase_S13"/>
</dbReference>
<dbReference type="GO" id="GO:0000270">
    <property type="term" value="P:peptidoglycan metabolic process"/>
    <property type="evidence" value="ECO:0007669"/>
    <property type="project" value="TreeGrafter"/>
</dbReference>
<gene>
    <name evidence="3" type="ORF">B2A_10072</name>
</gene>
<reference evidence="3" key="1">
    <citation type="submission" date="2013-08" db="EMBL/GenBank/DDBJ databases">
        <authorList>
            <person name="Mendez C."/>
            <person name="Richter M."/>
            <person name="Ferrer M."/>
            <person name="Sanchez J."/>
        </authorList>
    </citation>
    <scope>NUCLEOTIDE SEQUENCE</scope>
</reference>
<dbReference type="GO" id="GO:0006508">
    <property type="term" value="P:proteolysis"/>
    <property type="evidence" value="ECO:0007669"/>
    <property type="project" value="InterPro"/>
</dbReference>
<dbReference type="PANTHER" id="PTHR30023:SF0">
    <property type="entry name" value="PENICILLIN-SENSITIVE CARBOXYPEPTIDASE A"/>
    <property type="match status" value="1"/>
</dbReference>
<proteinExistence type="inferred from homology"/>
<sequence length="151" mass="16795">LEHMETVSCNYSAEVLFKYLSFAETDKSGSWVESSKVLVEVLTNFLGYDPELSIHDGSGLSRSNFLKTSVLSDLLMKIHKNYGDAFIRHLPVPGKGTLRNRLINWESEKIHAKTGSLTGVAALSGYIYSRDIAFSIIINNYLGTDKMSSII</sequence>
<name>T1ALQ3_9ZZZZ</name>
<evidence type="ECO:0000256" key="1">
    <source>
        <dbReference type="ARBA" id="ARBA00006096"/>
    </source>
</evidence>
<dbReference type="GO" id="GO:0004185">
    <property type="term" value="F:serine-type carboxypeptidase activity"/>
    <property type="evidence" value="ECO:0007669"/>
    <property type="project" value="InterPro"/>
</dbReference>
<dbReference type="SUPFAM" id="SSF56601">
    <property type="entry name" value="beta-lactamase/transpeptidase-like"/>
    <property type="match status" value="1"/>
</dbReference>
<organism evidence="3">
    <name type="scientific">mine drainage metagenome</name>
    <dbReference type="NCBI Taxonomy" id="410659"/>
    <lineage>
        <taxon>unclassified sequences</taxon>
        <taxon>metagenomes</taxon>
        <taxon>ecological metagenomes</taxon>
    </lineage>
</organism>
<keyword evidence="3" id="KW-0121">Carboxypeptidase</keyword>